<evidence type="ECO:0000313" key="2">
    <source>
        <dbReference type="Proteomes" id="UP001223214"/>
    </source>
</evidence>
<accession>A0AAP4FUY1</accession>
<dbReference type="AlphaFoldDB" id="A0AAP4FUY1"/>
<evidence type="ECO:0000313" key="1">
    <source>
        <dbReference type="EMBL" id="MDK9364205.1"/>
    </source>
</evidence>
<sequence length="110" mass="12486">MIITNESFMQFLTEINAKVECPVCSSIGWSVSATYRMDTAFQENDIVINHLPYAHFDEHEGRSTSFVGGTPVLFASCDMCGYIRLHSYKLVQMQIALMSLRQQQGERDAK</sequence>
<comment type="caution">
    <text evidence="1">The sequence shown here is derived from an EMBL/GenBank/DDBJ whole genome shotgun (WGS) entry which is preliminary data.</text>
</comment>
<reference evidence="1 2" key="1">
    <citation type="submission" date="2023-06" db="EMBL/GenBank/DDBJ databases">
        <title>Identification and characterization of antibiotic-resistant Gram-negative bacteria.</title>
        <authorList>
            <person name="Cho G.-S."/>
            <person name="Lee J."/>
            <person name="Tai E."/>
            <person name="Jeong S."/>
            <person name="Kim I."/>
            <person name="Kim B.-E."/>
            <person name="Jeong M.-I."/>
            <person name="Oh K.-K."/>
            <person name="Franz C.M.A.P."/>
        </authorList>
    </citation>
    <scope>NUCLEOTIDE SEQUENCE [LARGE SCALE GENOMIC DNA]</scope>
    <source>
        <strain evidence="1 2">V106_12</strain>
    </source>
</reference>
<organism evidence="1 2">
    <name type="scientific">Lelliottia wanjuensis</name>
    <dbReference type="NCBI Taxonomy" id="3050585"/>
    <lineage>
        <taxon>Bacteria</taxon>
        <taxon>Pseudomonadati</taxon>
        <taxon>Pseudomonadota</taxon>
        <taxon>Gammaproteobacteria</taxon>
        <taxon>Enterobacterales</taxon>
        <taxon>Enterobacteriaceae</taxon>
        <taxon>Lelliottia</taxon>
    </lineage>
</organism>
<dbReference type="Proteomes" id="UP001223214">
    <property type="component" value="Unassembled WGS sequence"/>
</dbReference>
<keyword evidence="2" id="KW-1185">Reference proteome</keyword>
<gene>
    <name evidence="1" type="ORF">QQF32_13460</name>
</gene>
<proteinExistence type="predicted"/>
<dbReference type="EMBL" id="JASSOM010000056">
    <property type="protein sequence ID" value="MDK9364205.1"/>
    <property type="molecule type" value="Genomic_DNA"/>
</dbReference>
<name>A0AAP4FUY1_9ENTR</name>
<protein>
    <submittedName>
        <fullName evidence="1">Uncharacterized protein</fullName>
    </submittedName>
</protein>
<dbReference type="RefSeq" id="WP_285149496.1">
    <property type="nucleotide sequence ID" value="NZ_JASSOM010000056.1"/>
</dbReference>